<sequence length="267" mass="30066">MSKTGQARVLTPEQFAHLLGKIKEHRYPEKNTALVQISFKLGLRVQEIALLQIKDVAELGPLSSGSVQRSFKLKEILALPAAYTKGADALRRSKSTYQRRRISFSVHDFHQLVQRIETMAKAGAEIKPEDFYPEVKKHRGRSRDLPMDDIALRKAIENYLAIRLAAQPSVNKTDPLFLTQKGGPYSPNTLQEHFALMQRQWAGIERASSHSGRRTLMTNIIHEQKKSVKVAQKIAGHVSPSTTLIYEEPPEESLKEALQDVGCEYVG</sequence>
<organism evidence="4 5">
    <name type="scientific">Marinobacter salsuginis</name>
    <dbReference type="NCBI Taxonomy" id="418719"/>
    <lineage>
        <taxon>Bacteria</taxon>
        <taxon>Pseudomonadati</taxon>
        <taxon>Pseudomonadota</taxon>
        <taxon>Gammaproteobacteria</taxon>
        <taxon>Pseudomonadales</taxon>
        <taxon>Marinobacteraceae</taxon>
        <taxon>Marinobacter</taxon>
    </lineage>
</organism>
<evidence type="ECO:0000313" key="4">
    <source>
        <dbReference type="EMBL" id="GBO82550.1"/>
    </source>
</evidence>
<evidence type="ECO:0000259" key="3">
    <source>
        <dbReference type="PROSITE" id="PS51898"/>
    </source>
</evidence>
<name>A0A5M3PI49_9GAMM</name>
<dbReference type="AlphaFoldDB" id="A0A5M3PI49"/>
<accession>A0A5M3PI49</accession>
<keyword evidence="2" id="KW-0233">DNA recombination</keyword>
<dbReference type="PANTHER" id="PTHR30349">
    <property type="entry name" value="PHAGE INTEGRASE-RELATED"/>
    <property type="match status" value="1"/>
</dbReference>
<dbReference type="PROSITE" id="PS51898">
    <property type="entry name" value="TYR_RECOMBINASE"/>
    <property type="match status" value="1"/>
</dbReference>
<dbReference type="InterPro" id="IPR013762">
    <property type="entry name" value="Integrase-like_cat_sf"/>
</dbReference>
<dbReference type="CDD" id="cd00397">
    <property type="entry name" value="DNA_BRE_C"/>
    <property type="match status" value="1"/>
</dbReference>
<dbReference type="PANTHER" id="PTHR30349:SF64">
    <property type="entry name" value="PROPHAGE INTEGRASE INTD-RELATED"/>
    <property type="match status" value="1"/>
</dbReference>
<dbReference type="GO" id="GO:0015074">
    <property type="term" value="P:DNA integration"/>
    <property type="evidence" value="ECO:0007669"/>
    <property type="project" value="UniProtKB-KW"/>
</dbReference>
<dbReference type="InterPro" id="IPR050090">
    <property type="entry name" value="Tyrosine_recombinase_XerCD"/>
</dbReference>
<dbReference type="EMBL" id="BGZH01000001">
    <property type="protein sequence ID" value="GBO82550.1"/>
    <property type="molecule type" value="Genomic_DNA"/>
</dbReference>
<protein>
    <recommendedName>
        <fullName evidence="3">Tyr recombinase domain-containing protein</fullName>
    </recommendedName>
</protein>
<dbReference type="GO" id="GO:0006310">
    <property type="term" value="P:DNA recombination"/>
    <property type="evidence" value="ECO:0007669"/>
    <property type="project" value="UniProtKB-KW"/>
</dbReference>
<keyword evidence="5" id="KW-1185">Reference proteome</keyword>
<proteinExistence type="predicted"/>
<dbReference type="SUPFAM" id="SSF56349">
    <property type="entry name" value="DNA breaking-rejoining enzymes"/>
    <property type="match status" value="1"/>
</dbReference>
<evidence type="ECO:0000256" key="2">
    <source>
        <dbReference type="ARBA" id="ARBA00023172"/>
    </source>
</evidence>
<dbReference type="InterPro" id="IPR002104">
    <property type="entry name" value="Integrase_catalytic"/>
</dbReference>
<evidence type="ECO:0000313" key="5">
    <source>
        <dbReference type="Proteomes" id="UP000340077"/>
    </source>
</evidence>
<dbReference type="InterPro" id="IPR011010">
    <property type="entry name" value="DNA_brk_join_enz"/>
</dbReference>
<keyword evidence="1" id="KW-0229">DNA integration</keyword>
<dbReference type="Gene3D" id="1.10.443.10">
    <property type="entry name" value="Intergrase catalytic core"/>
    <property type="match status" value="1"/>
</dbReference>
<feature type="domain" description="Tyr recombinase" evidence="3">
    <location>
        <begin position="5"/>
        <end position="259"/>
    </location>
</feature>
<dbReference type="Pfam" id="PF00589">
    <property type="entry name" value="Phage_integrase"/>
    <property type="match status" value="1"/>
</dbReference>
<reference evidence="4 5" key="1">
    <citation type="journal article" date="2019" name="J. Gen. Appl. Microbiol.">
        <title>Aerobic degradation of cis-dichloroethene by the marine bacterium Marinobacter salsuginis strain 5N-3.</title>
        <authorList>
            <person name="Inoue Y."/>
            <person name="Fukunaga Y."/>
            <person name="Katsumata H."/>
            <person name="Ohji S."/>
            <person name="Hosoyama A."/>
            <person name="Mori K."/>
            <person name="Ando K."/>
        </authorList>
    </citation>
    <scope>NUCLEOTIDE SEQUENCE [LARGE SCALE GENOMIC DNA]</scope>
    <source>
        <strain evidence="4 5">5N-3</strain>
    </source>
</reference>
<evidence type="ECO:0000256" key="1">
    <source>
        <dbReference type="ARBA" id="ARBA00022908"/>
    </source>
</evidence>
<dbReference type="Proteomes" id="UP000340077">
    <property type="component" value="Unassembled WGS sequence"/>
</dbReference>
<comment type="caution">
    <text evidence="4">The sequence shown here is derived from an EMBL/GenBank/DDBJ whole genome shotgun (WGS) entry which is preliminary data.</text>
</comment>
<gene>
    <name evidence="4" type="ORF">MS5N3_00010</name>
</gene>
<dbReference type="RefSeq" id="WP_153633450.1">
    <property type="nucleotide sequence ID" value="NZ_BGZH01000001.1"/>
</dbReference>
<dbReference type="GO" id="GO:0003677">
    <property type="term" value="F:DNA binding"/>
    <property type="evidence" value="ECO:0007669"/>
    <property type="project" value="InterPro"/>
</dbReference>